<name>A0AAD7I1H0_9AGAR</name>
<protein>
    <submittedName>
        <fullName evidence="1">Uncharacterized protein</fullName>
    </submittedName>
</protein>
<dbReference type="EMBL" id="JARKIB010000141">
    <property type="protein sequence ID" value="KAJ7732973.1"/>
    <property type="molecule type" value="Genomic_DNA"/>
</dbReference>
<keyword evidence="2" id="KW-1185">Reference proteome</keyword>
<proteinExistence type="predicted"/>
<organism evidence="1 2">
    <name type="scientific">Mycena metata</name>
    <dbReference type="NCBI Taxonomy" id="1033252"/>
    <lineage>
        <taxon>Eukaryota</taxon>
        <taxon>Fungi</taxon>
        <taxon>Dikarya</taxon>
        <taxon>Basidiomycota</taxon>
        <taxon>Agaricomycotina</taxon>
        <taxon>Agaricomycetes</taxon>
        <taxon>Agaricomycetidae</taxon>
        <taxon>Agaricales</taxon>
        <taxon>Marasmiineae</taxon>
        <taxon>Mycenaceae</taxon>
        <taxon>Mycena</taxon>
    </lineage>
</organism>
<dbReference type="Proteomes" id="UP001215598">
    <property type="component" value="Unassembled WGS sequence"/>
</dbReference>
<reference evidence="1" key="1">
    <citation type="submission" date="2023-03" db="EMBL/GenBank/DDBJ databases">
        <title>Massive genome expansion in bonnet fungi (Mycena s.s.) driven by repeated elements and novel gene families across ecological guilds.</title>
        <authorList>
            <consortium name="Lawrence Berkeley National Laboratory"/>
            <person name="Harder C.B."/>
            <person name="Miyauchi S."/>
            <person name="Viragh M."/>
            <person name="Kuo A."/>
            <person name="Thoen E."/>
            <person name="Andreopoulos B."/>
            <person name="Lu D."/>
            <person name="Skrede I."/>
            <person name="Drula E."/>
            <person name="Henrissat B."/>
            <person name="Morin E."/>
            <person name="Kohler A."/>
            <person name="Barry K."/>
            <person name="LaButti K."/>
            <person name="Morin E."/>
            <person name="Salamov A."/>
            <person name="Lipzen A."/>
            <person name="Mereny Z."/>
            <person name="Hegedus B."/>
            <person name="Baldrian P."/>
            <person name="Stursova M."/>
            <person name="Weitz H."/>
            <person name="Taylor A."/>
            <person name="Grigoriev I.V."/>
            <person name="Nagy L.G."/>
            <person name="Martin F."/>
            <person name="Kauserud H."/>
        </authorList>
    </citation>
    <scope>NUCLEOTIDE SEQUENCE</scope>
    <source>
        <strain evidence="1">CBHHK182m</strain>
    </source>
</reference>
<gene>
    <name evidence="1" type="ORF">B0H16DRAFT_1468269</name>
</gene>
<sequence>MLYLYNTTNLLTEEVKDMEITEGAVGGIEITDGGADTDGSVRADNVMEGEMEEESTMLKPEMHCISTSVLSSALSELKKRACELSFRLHSMLHTRGHGCSSSSLLFGSENDVHGLAVVILCLTVPLGLESDSGSGLGTRPTVSPALNTHIISMLVRRCGGNTACASCSTADRASAAAWTPQSRCASSWVYLETHRGEEGRAIGKAWMYHCWKVGRSREEEEGEQHHRDELKHTPTVEHRTWEAESGGRRADKVVGAREATERKMLPDHGRHARSAVRPLVGSLNDHPEVVVLAPRVGCFGAEIAVILGAASREQQGDIAKGYQREAEKPGTLYFSIEISYCTSLDGSNGHGNGSPGIVVVRFLNLIHLTAITRQQPTSLASKGGALGFHTK</sequence>
<dbReference type="AlphaFoldDB" id="A0AAD7I1H0"/>
<evidence type="ECO:0000313" key="2">
    <source>
        <dbReference type="Proteomes" id="UP001215598"/>
    </source>
</evidence>
<comment type="caution">
    <text evidence="1">The sequence shown here is derived from an EMBL/GenBank/DDBJ whole genome shotgun (WGS) entry which is preliminary data.</text>
</comment>
<evidence type="ECO:0000313" key="1">
    <source>
        <dbReference type="EMBL" id="KAJ7732973.1"/>
    </source>
</evidence>
<accession>A0AAD7I1H0</accession>